<feature type="chain" id="PRO_5040391589" description="Secreted protein" evidence="1">
    <location>
        <begin position="21"/>
        <end position="151"/>
    </location>
</feature>
<feature type="signal peptide" evidence="1">
    <location>
        <begin position="1"/>
        <end position="20"/>
    </location>
</feature>
<evidence type="ECO:0000256" key="1">
    <source>
        <dbReference type="SAM" id="SignalP"/>
    </source>
</evidence>
<sequence length="151" mass="15297">MSSTLKFVILAGAFLVLILAHPLPEKSAELQNSSTEIDTLGSETRVKRQGGCGCGCGCCCCAVAVVVVAAHAAELAAVQDAALAVDRAAVGRVADADADAVAADAEVADNKLAAKLAAEAGNSQESAENLESSAENLPEPVFELVTETSRI</sequence>
<evidence type="ECO:0000313" key="3">
    <source>
        <dbReference type="Proteomes" id="UP001152747"/>
    </source>
</evidence>
<accession>A0A9P1ITS3</accession>
<organism evidence="2 3">
    <name type="scientific">Caenorhabditis angaria</name>
    <dbReference type="NCBI Taxonomy" id="860376"/>
    <lineage>
        <taxon>Eukaryota</taxon>
        <taxon>Metazoa</taxon>
        <taxon>Ecdysozoa</taxon>
        <taxon>Nematoda</taxon>
        <taxon>Chromadorea</taxon>
        <taxon>Rhabditida</taxon>
        <taxon>Rhabditina</taxon>
        <taxon>Rhabditomorpha</taxon>
        <taxon>Rhabditoidea</taxon>
        <taxon>Rhabditidae</taxon>
        <taxon>Peloderinae</taxon>
        <taxon>Caenorhabditis</taxon>
    </lineage>
</organism>
<gene>
    <name evidence="2" type="ORF">CAMP_LOCUS12786</name>
</gene>
<proteinExistence type="predicted"/>
<dbReference type="AlphaFoldDB" id="A0A9P1ITS3"/>
<dbReference type="Proteomes" id="UP001152747">
    <property type="component" value="Unassembled WGS sequence"/>
</dbReference>
<keyword evidence="1" id="KW-0732">Signal</keyword>
<dbReference type="EMBL" id="CANHGI010000005">
    <property type="protein sequence ID" value="CAI5450149.1"/>
    <property type="molecule type" value="Genomic_DNA"/>
</dbReference>
<comment type="caution">
    <text evidence="2">The sequence shown here is derived from an EMBL/GenBank/DDBJ whole genome shotgun (WGS) entry which is preliminary data.</text>
</comment>
<protein>
    <recommendedName>
        <fullName evidence="4">Secreted protein</fullName>
    </recommendedName>
</protein>
<evidence type="ECO:0000313" key="2">
    <source>
        <dbReference type="EMBL" id="CAI5450149.1"/>
    </source>
</evidence>
<reference evidence="2" key="1">
    <citation type="submission" date="2022-11" db="EMBL/GenBank/DDBJ databases">
        <authorList>
            <person name="Kikuchi T."/>
        </authorList>
    </citation>
    <scope>NUCLEOTIDE SEQUENCE</scope>
    <source>
        <strain evidence="2">PS1010</strain>
    </source>
</reference>
<evidence type="ECO:0008006" key="4">
    <source>
        <dbReference type="Google" id="ProtNLM"/>
    </source>
</evidence>
<name>A0A9P1ITS3_9PELO</name>
<keyword evidence="3" id="KW-1185">Reference proteome</keyword>